<evidence type="ECO:0000313" key="2">
    <source>
        <dbReference type="EMBL" id="MEE3717624.1"/>
    </source>
</evidence>
<dbReference type="RefSeq" id="WP_330484054.1">
    <property type="nucleotide sequence ID" value="NZ_JAZBJZ010000047.1"/>
</dbReference>
<evidence type="ECO:0000259" key="1">
    <source>
        <dbReference type="Pfam" id="PF24738"/>
    </source>
</evidence>
<comment type="caution">
    <text evidence="2">The sequence shown here is derived from an EMBL/GenBank/DDBJ whole genome shotgun (WGS) entry which is preliminary data.</text>
</comment>
<protein>
    <recommendedName>
        <fullName evidence="1">DUF7689 domain-containing protein</fullName>
    </recommendedName>
</protein>
<dbReference type="Pfam" id="PF24738">
    <property type="entry name" value="DUF7689"/>
    <property type="match status" value="1"/>
</dbReference>
<dbReference type="InterPro" id="IPR056106">
    <property type="entry name" value="DUF7689"/>
</dbReference>
<name>A0AAW9PRZ3_9CYAN</name>
<dbReference type="AlphaFoldDB" id="A0AAW9PRZ3"/>
<feature type="domain" description="DUF7689" evidence="1">
    <location>
        <begin position="20"/>
        <end position="142"/>
    </location>
</feature>
<proteinExistence type="predicted"/>
<sequence length="148" mass="17273">MDTNAELETDWPNLAMTKYEITSRYTSEYNCLAWAVGEDDCWWSPLPEEDYYWPEGVPREHTLQAFVKAYQIYGYEICDSSELEIGFEKIAIYVKVSEEPQHVARQLPSGMWTSKLGRYEDIEHELDGLVGELYGSVRQCMKRALKIK</sequence>
<gene>
    <name evidence="2" type="ORF">V2H45_12740</name>
</gene>
<keyword evidence="3" id="KW-1185">Reference proteome</keyword>
<dbReference type="EMBL" id="JAZBJZ010000047">
    <property type="protein sequence ID" value="MEE3717624.1"/>
    <property type="molecule type" value="Genomic_DNA"/>
</dbReference>
<organism evidence="2 3">
    <name type="scientific">Tumidithrix elongata BACA0141</name>
    <dbReference type="NCBI Taxonomy" id="2716417"/>
    <lineage>
        <taxon>Bacteria</taxon>
        <taxon>Bacillati</taxon>
        <taxon>Cyanobacteriota</taxon>
        <taxon>Cyanophyceae</taxon>
        <taxon>Pseudanabaenales</taxon>
        <taxon>Pseudanabaenaceae</taxon>
        <taxon>Tumidithrix</taxon>
        <taxon>Tumidithrix elongata</taxon>
    </lineage>
</organism>
<dbReference type="Proteomes" id="UP001333818">
    <property type="component" value="Unassembled WGS sequence"/>
</dbReference>
<reference evidence="2" key="1">
    <citation type="submission" date="2024-01" db="EMBL/GenBank/DDBJ databases">
        <title>Bank of Algae and Cyanobacteria of the Azores (BACA) strain genomes.</title>
        <authorList>
            <person name="Luz R."/>
            <person name="Cordeiro R."/>
            <person name="Fonseca A."/>
            <person name="Goncalves V."/>
        </authorList>
    </citation>
    <scope>NUCLEOTIDE SEQUENCE</scope>
    <source>
        <strain evidence="2">BACA0141</strain>
    </source>
</reference>
<evidence type="ECO:0000313" key="3">
    <source>
        <dbReference type="Proteomes" id="UP001333818"/>
    </source>
</evidence>
<accession>A0AAW9PRZ3</accession>